<evidence type="ECO:0000256" key="1">
    <source>
        <dbReference type="SAM" id="MobiDB-lite"/>
    </source>
</evidence>
<dbReference type="EMBL" id="JASCZI010001843">
    <property type="protein sequence ID" value="MED6115537.1"/>
    <property type="molecule type" value="Genomic_DNA"/>
</dbReference>
<reference evidence="2 3" key="1">
    <citation type="journal article" date="2023" name="Plants (Basel)">
        <title>Bridging the Gap: Combining Genomics and Transcriptomics Approaches to Understand Stylosanthes scabra, an Orphan Legume from the Brazilian Caatinga.</title>
        <authorList>
            <person name="Ferreira-Neto J.R.C."/>
            <person name="da Silva M.D."/>
            <person name="Binneck E."/>
            <person name="de Melo N.F."/>
            <person name="da Silva R.H."/>
            <person name="de Melo A.L.T.M."/>
            <person name="Pandolfi V."/>
            <person name="Bustamante F.O."/>
            <person name="Brasileiro-Vidal A.C."/>
            <person name="Benko-Iseppon A.M."/>
        </authorList>
    </citation>
    <scope>NUCLEOTIDE SEQUENCE [LARGE SCALE GENOMIC DNA]</scope>
    <source>
        <tissue evidence="2">Leaves</tissue>
    </source>
</reference>
<evidence type="ECO:0000313" key="2">
    <source>
        <dbReference type="EMBL" id="MED6115537.1"/>
    </source>
</evidence>
<accession>A0ABU6QV99</accession>
<proteinExistence type="predicted"/>
<evidence type="ECO:0000313" key="3">
    <source>
        <dbReference type="Proteomes" id="UP001341840"/>
    </source>
</evidence>
<sequence>MHFSLVRTYHPKIFRQRARYRVVRTHPCLTPKGAYAPSGPKPTLCVSKHAAATSHSHILQFSHSQILFLSSTNPNTHPTSLLSSLFIIIHHRSPQMASKGKSVARQPSTRTRGASSRRQPS</sequence>
<feature type="compositionally biased region" description="Polar residues" evidence="1">
    <location>
        <begin position="105"/>
        <end position="121"/>
    </location>
</feature>
<comment type="caution">
    <text evidence="2">The sequence shown here is derived from an EMBL/GenBank/DDBJ whole genome shotgun (WGS) entry which is preliminary data.</text>
</comment>
<name>A0ABU6QV99_9FABA</name>
<protein>
    <submittedName>
        <fullName evidence="2">Uncharacterized protein</fullName>
    </submittedName>
</protein>
<organism evidence="2 3">
    <name type="scientific">Stylosanthes scabra</name>
    <dbReference type="NCBI Taxonomy" id="79078"/>
    <lineage>
        <taxon>Eukaryota</taxon>
        <taxon>Viridiplantae</taxon>
        <taxon>Streptophyta</taxon>
        <taxon>Embryophyta</taxon>
        <taxon>Tracheophyta</taxon>
        <taxon>Spermatophyta</taxon>
        <taxon>Magnoliopsida</taxon>
        <taxon>eudicotyledons</taxon>
        <taxon>Gunneridae</taxon>
        <taxon>Pentapetalae</taxon>
        <taxon>rosids</taxon>
        <taxon>fabids</taxon>
        <taxon>Fabales</taxon>
        <taxon>Fabaceae</taxon>
        <taxon>Papilionoideae</taxon>
        <taxon>50 kb inversion clade</taxon>
        <taxon>dalbergioids sensu lato</taxon>
        <taxon>Dalbergieae</taxon>
        <taxon>Pterocarpus clade</taxon>
        <taxon>Stylosanthes</taxon>
    </lineage>
</organism>
<dbReference type="Proteomes" id="UP001341840">
    <property type="component" value="Unassembled WGS sequence"/>
</dbReference>
<feature type="region of interest" description="Disordered" evidence="1">
    <location>
        <begin position="96"/>
        <end position="121"/>
    </location>
</feature>
<gene>
    <name evidence="2" type="ORF">PIB30_091644</name>
</gene>
<keyword evidence="3" id="KW-1185">Reference proteome</keyword>